<dbReference type="SUPFAM" id="SSF50129">
    <property type="entry name" value="GroES-like"/>
    <property type="match status" value="1"/>
</dbReference>
<dbReference type="Pfam" id="PF00107">
    <property type="entry name" value="ADH_zinc_N"/>
    <property type="match status" value="1"/>
</dbReference>
<comment type="caution">
    <text evidence="2">The sequence shown here is derived from an EMBL/GenBank/DDBJ whole genome shotgun (WGS) entry which is preliminary data.</text>
</comment>
<dbReference type="SUPFAM" id="SSF51735">
    <property type="entry name" value="NAD(P)-binding Rossmann-fold domains"/>
    <property type="match status" value="1"/>
</dbReference>
<organism evidence="2 3">
    <name type="scientific">Humibacillus xanthopallidus</name>
    <dbReference type="NCBI Taxonomy" id="412689"/>
    <lineage>
        <taxon>Bacteria</taxon>
        <taxon>Bacillati</taxon>
        <taxon>Actinomycetota</taxon>
        <taxon>Actinomycetes</taxon>
        <taxon>Micrococcales</taxon>
        <taxon>Intrasporangiaceae</taxon>
        <taxon>Humibacillus</taxon>
    </lineage>
</organism>
<dbReference type="InterPro" id="IPR020843">
    <property type="entry name" value="ER"/>
</dbReference>
<dbReference type="Pfam" id="PF08240">
    <property type="entry name" value="ADH_N"/>
    <property type="match status" value="1"/>
</dbReference>
<evidence type="ECO:0000313" key="2">
    <source>
        <dbReference type="EMBL" id="TQM55194.1"/>
    </source>
</evidence>
<dbReference type="Gene3D" id="3.90.180.10">
    <property type="entry name" value="Medium-chain alcohol dehydrogenases, catalytic domain"/>
    <property type="match status" value="1"/>
</dbReference>
<reference evidence="2 3" key="1">
    <citation type="submission" date="2019-06" db="EMBL/GenBank/DDBJ databases">
        <title>Genome sequencing of plant associated microbes to promote plant fitness in Sorghum bicolor and Oryza sativa.</title>
        <authorList>
            <person name="Coleman-Derr D."/>
        </authorList>
    </citation>
    <scope>NUCLEOTIDE SEQUENCE [LARGE SCALE GENOMIC DNA]</scope>
    <source>
        <strain evidence="2 3">KV-663</strain>
    </source>
</reference>
<dbReference type="InterPro" id="IPR036291">
    <property type="entry name" value="NAD(P)-bd_dom_sf"/>
</dbReference>
<dbReference type="PANTHER" id="PTHR44013">
    <property type="entry name" value="ZINC-TYPE ALCOHOL DEHYDROGENASE-LIKE PROTEIN C16A3.02C"/>
    <property type="match status" value="1"/>
</dbReference>
<dbReference type="EMBL" id="VFPM01000005">
    <property type="protein sequence ID" value="TQM55194.1"/>
    <property type="molecule type" value="Genomic_DNA"/>
</dbReference>
<dbReference type="GO" id="GO:0016491">
    <property type="term" value="F:oxidoreductase activity"/>
    <property type="evidence" value="ECO:0007669"/>
    <property type="project" value="InterPro"/>
</dbReference>
<accession>A0A543HA34</accession>
<dbReference type="AlphaFoldDB" id="A0A543HA34"/>
<dbReference type="InterPro" id="IPR011032">
    <property type="entry name" value="GroES-like_sf"/>
</dbReference>
<protein>
    <submittedName>
        <fullName evidence="2">NADPH:quinone reductase-like Zn-dependent oxidoreductase</fullName>
    </submittedName>
</protein>
<keyword evidence="3" id="KW-1185">Reference proteome</keyword>
<name>A0A543HA34_9MICO</name>
<dbReference type="InterPro" id="IPR013149">
    <property type="entry name" value="ADH-like_C"/>
</dbReference>
<feature type="domain" description="Enoyl reductase (ER)" evidence="1">
    <location>
        <begin position="31"/>
        <end position="341"/>
    </location>
</feature>
<dbReference type="Gene3D" id="3.40.50.720">
    <property type="entry name" value="NAD(P)-binding Rossmann-like Domain"/>
    <property type="match status" value="1"/>
</dbReference>
<dbReference type="SMART" id="SM00829">
    <property type="entry name" value="PKS_ER"/>
    <property type="match status" value="1"/>
</dbReference>
<evidence type="ECO:0000259" key="1">
    <source>
        <dbReference type="SMART" id="SM00829"/>
    </source>
</evidence>
<sequence length="343" mass="35630">MDDPTHTTPELGAIEHGLPATMRAASRRAYGSAADVVVDTVPRPEPGADEVLVKVTAAGLDRATLHLLDGKPYVARAALGLRRPRRTILGQQVAGEVVALGADVTGVSVGDRVFGTAAGSYAEYAVAKPSTLARTPEELTDEDASTLGVSGITAHEAVVGQGKVRLGQHVLVLGASGAVGTYAVQLATHLGAHVTGVCSATKLELVRGLGAERAFDYRASSLADLGSAFDVIIDIAGNRRLGELRSALTPDGALVIVGGEGGGPFLGGIQRNLFAAVTNPFTRQRLQWFVSMPTTERCTRLAELLTAGSIQPPVDRRVGLEGVRGGIEAMQRGELRGHVIVCP</sequence>
<dbReference type="CDD" id="cd08267">
    <property type="entry name" value="MDR1"/>
    <property type="match status" value="1"/>
</dbReference>
<proteinExistence type="predicted"/>
<gene>
    <name evidence="2" type="ORF">FBY41_4522</name>
</gene>
<evidence type="ECO:0000313" key="3">
    <source>
        <dbReference type="Proteomes" id="UP000316747"/>
    </source>
</evidence>
<dbReference type="Proteomes" id="UP000316747">
    <property type="component" value="Unassembled WGS sequence"/>
</dbReference>
<dbReference type="PANTHER" id="PTHR44013:SF1">
    <property type="entry name" value="ZINC-TYPE ALCOHOL DEHYDROGENASE-LIKE PROTEIN C16A3.02C"/>
    <property type="match status" value="1"/>
</dbReference>
<dbReference type="RefSeq" id="WP_185749217.1">
    <property type="nucleotide sequence ID" value="NZ_VFPM01000005.1"/>
</dbReference>
<dbReference type="InterPro" id="IPR013154">
    <property type="entry name" value="ADH-like_N"/>
</dbReference>
<dbReference type="InterPro" id="IPR052733">
    <property type="entry name" value="Chloroplast_QOR"/>
</dbReference>